<protein>
    <recommendedName>
        <fullName evidence="3">Transposase</fullName>
    </recommendedName>
</protein>
<reference evidence="1 2" key="1">
    <citation type="submission" date="2023-07" db="EMBL/GenBank/DDBJ databases">
        <title>Comparative genomics of wheat-associated soil bacteria to identify genetic determinants of phenazine resistance.</title>
        <authorList>
            <person name="Mouncey N."/>
        </authorList>
    </citation>
    <scope>NUCLEOTIDE SEQUENCE [LARGE SCALE GENOMIC DNA]</scope>
    <source>
        <strain evidence="1 2">B3I12</strain>
    </source>
</reference>
<evidence type="ECO:0000313" key="2">
    <source>
        <dbReference type="Proteomes" id="UP001232755"/>
    </source>
</evidence>
<gene>
    <name evidence="1" type="ORF">QF034_008149</name>
</gene>
<keyword evidence="2" id="KW-1185">Reference proteome</keyword>
<dbReference type="Proteomes" id="UP001232755">
    <property type="component" value="Unassembled WGS sequence"/>
</dbReference>
<proteinExistence type="predicted"/>
<organism evidence="1 2">
    <name type="scientific">Streptomyces africanus</name>
    <dbReference type="NCBI Taxonomy" id="231024"/>
    <lineage>
        <taxon>Bacteria</taxon>
        <taxon>Bacillati</taxon>
        <taxon>Actinomycetota</taxon>
        <taxon>Actinomycetes</taxon>
        <taxon>Kitasatosporales</taxon>
        <taxon>Streptomycetaceae</taxon>
        <taxon>Streptomyces</taxon>
    </lineage>
</organism>
<name>A0ABU0R2M8_9ACTN</name>
<evidence type="ECO:0000313" key="1">
    <source>
        <dbReference type="EMBL" id="MDQ0753918.1"/>
    </source>
</evidence>
<sequence>MTRASSPLGIEDRRRFVERCRIRPIAHIAAETGVSRVQSSSDTVRYCCPDGMCTGKDRSPLEVTR</sequence>
<comment type="caution">
    <text evidence="1">The sequence shown here is derived from an EMBL/GenBank/DDBJ whole genome shotgun (WGS) entry which is preliminary data.</text>
</comment>
<accession>A0ABU0R2M8</accession>
<dbReference type="EMBL" id="JAUSYP010000001">
    <property type="protein sequence ID" value="MDQ0753918.1"/>
    <property type="molecule type" value="Genomic_DNA"/>
</dbReference>
<evidence type="ECO:0008006" key="3">
    <source>
        <dbReference type="Google" id="ProtNLM"/>
    </source>
</evidence>